<evidence type="ECO:0000313" key="3">
    <source>
        <dbReference type="Proteomes" id="UP001362999"/>
    </source>
</evidence>
<name>A0AAW0AL84_9AGAR</name>
<gene>
    <name evidence="2" type="ORF">R3P38DRAFT_3207037</name>
</gene>
<evidence type="ECO:0000313" key="2">
    <source>
        <dbReference type="EMBL" id="KAK7013604.1"/>
    </source>
</evidence>
<protein>
    <submittedName>
        <fullName evidence="2">Uncharacterized protein</fullName>
    </submittedName>
</protein>
<feature type="compositionally biased region" description="Pro residues" evidence="1">
    <location>
        <begin position="42"/>
        <end position="52"/>
    </location>
</feature>
<evidence type="ECO:0000256" key="1">
    <source>
        <dbReference type="SAM" id="MobiDB-lite"/>
    </source>
</evidence>
<feature type="region of interest" description="Disordered" evidence="1">
    <location>
        <begin position="1"/>
        <end position="52"/>
    </location>
</feature>
<feature type="compositionally biased region" description="Polar residues" evidence="1">
    <location>
        <begin position="1"/>
        <end position="20"/>
    </location>
</feature>
<sequence>MKHANDISSPIQSTSLTPARSPSPRDAQRAAYQSKDKRKALDPPPLPASLIT</sequence>
<accession>A0AAW0AL84</accession>
<dbReference type="EMBL" id="JAWWNJ010000059">
    <property type="protein sequence ID" value="KAK7013604.1"/>
    <property type="molecule type" value="Genomic_DNA"/>
</dbReference>
<organism evidence="2 3">
    <name type="scientific">Favolaschia claudopus</name>
    <dbReference type="NCBI Taxonomy" id="2862362"/>
    <lineage>
        <taxon>Eukaryota</taxon>
        <taxon>Fungi</taxon>
        <taxon>Dikarya</taxon>
        <taxon>Basidiomycota</taxon>
        <taxon>Agaricomycotina</taxon>
        <taxon>Agaricomycetes</taxon>
        <taxon>Agaricomycetidae</taxon>
        <taxon>Agaricales</taxon>
        <taxon>Marasmiineae</taxon>
        <taxon>Mycenaceae</taxon>
        <taxon>Favolaschia</taxon>
    </lineage>
</organism>
<proteinExistence type="predicted"/>
<keyword evidence="3" id="KW-1185">Reference proteome</keyword>
<comment type="caution">
    <text evidence="2">The sequence shown here is derived from an EMBL/GenBank/DDBJ whole genome shotgun (WGS) entry which is preliminary data.</text>
</comment>
<dbReference type="Proteomes" id="UP001362999">
    <property type="component" value="Unassembled WGS sequence"/>
</dbReference>
<dbReference type="AlphaFoldDB" id="A0AAW0AL84"/>
<reference evidence="2 3" key="1">
    <citation type="journal article" date="2024" name="J Genomics">
        <title>Draft genome sequencing and assembly of Favolaschia claudopus CIRM-BRFM 2984 isolated from oak limbs.</title>
        <authorList>
            <person name="Navarro D."/>
            <person name="Drula E."/>
            <person name="Chaduli D."/>
            <person name="Cazenave R."/>
            <person name="Ahrendt S."/>
            <person name="Wang J."/>
            <person name="Lipzen A."/>
            <person name="Daum C."/>
            <person name="Barry K."/>
            <person name="Grigoriev I.V."/>
            <person name="Favel A."/>
            <person name="Rosso M.N."/>
            <person name="Martin F."/>
        </authorList>
    </citation>
    <scope>NUCLEOTIDE SEQUENCE [LARGE SCALE GENOMIC DNA]</scope>
    <source>
        <strain evidence="2 3">CIRM-BRFM 2984</strain>
    </source>
</reference>